<dbReference type="AlphaFoldDB" id="A0A239FKS9"/>
<organism evidence="1 2">
    <name type="scientific">Actinoplanes regularis</name>
    <dbReference type="NCBI Taxonomy" id="52697"/>
    <lineage>
        <taxon>Bacteria</taxon>
        <taxon>Bacillati</taxon>
        <taxon>Actinomycetota</taxon>
        <taxon>Actinomycetes</taxon>
        <taxon>Micromonosporales</taxon>
        <taxon>Micromonosporaceae</taxon>
        <taxon>Actinoplanes</taxon>
    </lineage>
</organism>
<dbReference type="RefSeq" id="WP_089297357.1">
    <property type="nucleotide sequence ID" value="NZ_BOMU01000078.1"/>
</dbReference>
<sequence>MTDPLVHSDPARHLLAQAHYRRLPDGTQQRTPITLDEAATSFTRLIEVGRPAEVRLDPDEGRDEVAAFSRQRAKVIATLLDELSRRLAPGFEAGAIESDGSLSELAARTAWHLRSGTGH</sequence>
<proteinExistence type="predicted"/>
<accession>A0A239FKS9</accession>
<protein>
    <submittedName>
        <fullName evidence="1">Uncharacterized protein</fullName>
    </submittedName>
</protein>
<evidence type="ECO:0000313" key="2">
    <source>
        <dbReference type="Proteomes" id="UP000198415"/>
    </source>
</evidence>
<gene>
    <name evidence="1" type="ORF">SAMN06264365_118135</name>
</gene>
<evidence type="ECO:0000313" key="1">
    <source>
        <dbReference type="EMBL" id="SNS57520.1"/>
    </source>
</evidence>
<reference evidence="1 2" key="1">
    <citation type="submission" date="2017-06" db="EMBL/GenBank/DDBJ databases">
        <authorList>
            <person name="Kim H.J."/>
            <person name="Triplett B.A."/>
        </authorList>
    </citation>
    <scope>NUCLEOTIDE SEQUENCE [LARGE SCALE GENOMIC DNA]</scope>
    <source>
        <strain evidence="1 2">DSM 43151</strain>
    </source>
</reference>
<name>A0A239FKS9_9ACTN</name>
<dbReference type="OrthoDB" id="3419709at2"/>
<dbReference type="Proteomes" id="UP000198415">
    <property type="component" value="Unassembled WGS sequence"/>
</dbReference>
<keyword evidence="2" id="KW-1185">Reference proteome</keyword>
<dbReference type="EMBL" id="FZNR01000018">
    <property type="protein sequence ID" value="SNS57520.1"/>
    <property type="molecule type" value="Genomic_DNA"/>
</dbReference>